<dbReference type="PANTHER" id="PTHR42738:SF7">
    <property type="entry name" value="HYDROXYMETHYLGLUTARYL-COA LYASE"/>
    <property type="match status" value="1"/>
</dbReference>
<comment type="caution">
    <text evidence="5">The sequence shown here is derived from an EMBL/GenBank/DDBJ whole genome shotgun (WGS) entry which is preliminary data.</text>
</comment>
<keyword evidence="6" id="KW-1185">Reference proteome</keyword>
<dbReference type="SUPFAM" id="SSF51569">
    <property type="entry name" value="Aldolase"/>
    <property type="match status" value="1"/>
</dbReference>
<dbReference type="EMBL" id="JABWRS010000019">
    <property type="protein sequence ID" value="MBC3478039.1"/>
    <property type="molecule type" value="Genomic_DNA"/>
</dbReference>
<dbReference type="Proteomes" id="UP000628086">
    <property type="component" value="Unassembled WGS sequence"/>
</dbReference>
<dbReference type="PANTHER" id="PTHR42738">
    <property type="entry name" value="HYDROXYMETHYLGLUTARYL-COA LYASE"/>
    <property type="match status" value="1"/>
</dbReference>
<name>A0ABR6VBY3_9PSED</name>
<evidence type="ECO:0000256" key="2">
    <source>
        <dbReference type="ARBA" id="ARBA00022723"/>
    </source>
</evidence>
<feature type="domain" description="Pyruvate carboxyltransferase" evidence="4">
    <location>
        <begin position="10"/>
        <end position="277"/>
    </location>
</feature>
<evidence type="ECO:0000256" key="3">
    <source>
        <dbReference type="ARBA" id="ARBA00023239"/>
    </source>
</evidence>
<evidence type="ECO:0000256" key="1">
    <source>
        <dbReference type="ARBA" id="ARBA00009405"/>
    </source>
</evidence>
<proteinExistence type="inferred from homology"/>
<dbReference type="Pfam" id="PF00682">
    <property type="entry name" value="HMGL-like"/>
    <property type="match status" value="1"/>
</dbReference>
<gene>
    <name evidence="5" type="ORF">HU747_20850</name>
</gene>
<dbReference type="Gene3D" id="3.20.20.70">
    <property type="entry name" value="Aldolase class I"/>
    <property type="match status" value="1"/>
</dbReference>
<evidence type="ECO:0000313" key="5">
    <source>
        <dbReference type="EMBL" id="MBC3478039.1"/>
    </source>
</evidence>
<keyword evidence="3 5" id="KW-0456">Lyase</keyword>
<reference evidence="5 6" key="1">
    <citation type="journal article" date="2020" name="Microorganisms">
        <title>Reliable Identification of Environmental Pseudomonas Isolates Using the rpoD Gene.</title>
        <authorList>
            <consortium name="The Broad Institute Genome Sequencing Platform"/>
            <person name="Girard L."/>
            <person name="Lood C."/>
            <person name="Rokni-Zadeh H."/>
            <person name="van Noort V."/>
            <person name="Lavigne R."/>
            <person name="De Mot R."/>
        </authorList>
    </citation>
    <scope>NUCLEOTIDE SEQUENCE [LARGE SCALE GENOMIC DNA]</scope>
    <source>
        <strain evidence="5 6">RW7P2</strain>
    </source>
</reference>
<dbReference type="PROSITE" id="PS50991">
    <property type="entry name" value="PYR_CT"/>
    <property type="match status" value="1"/>
</dbReference>
<dbReference type="RefSeq" id="WP_186599054.1">
    <property type="nucleotide sequence ID" value="NZ_JABWRS010000019.1"/>
</dbReference>
<dbReference type="InterPro" id="IPR043594">
    <property type="entry name" value="HMGL"/>
</dbReference>
<protein>
    <submittedName>
        <fullName evidence="5">Hydroxymethylglutaryl-CoA lyase</fullName>
    </submittedName>
</protein>
<dbReference type="CDD" id="cd07938">
    <property type="entry name" value="DRE_TIM_HMGL"/>
    <property type="match status" value="1"/>
</dbReference>
<dbReference type="InterPro" id="IPR000891">
    <property type="entry name" value="PYR_CT"/>
</dbReference>
<dbReference type="GO" id="GO:0016829">
    <property type="term" value="F:lyase activity"/>
    <property type="evidence" value="ECO:0007669"/>
    <property type="project" value="UniProtKB-KW"/>
</dbReference>
<sequence length="325" mass="34740">MFEENPNQRIWINEVAPRDGFQIESLIIPTALKVDLINRLSKTGVSKIEVTSFVSPKAIPALADANEVMAAINRPTGVGMVALVPNARGAERALACNVDEMNLVMSVSETHNLANLRMTHQQSFEQLNQVSSAAKGSKTQLNLSLSCAFGCPMEGTQSADDVMHWVEMALGIGITSITLCDTTGMAWPTQVHSLCKRFIQTFPEVPLTAHFHNTRSMGLTNVLAAISAGVRVFDASLGGLGGCPYAPGASGNVCTEDMVHMLELMGYNTGVDLRNLIQCAALLPDLVGHDVPGQVLKAGHALDLHPIPAYVKTAREHALGRSTSS</sequence>
<comment type="similarity">
    <text evidence="1">Belongs to the HMG-CoA lyase family.</text>
</comment>
<keyword evidence="2" id="KW-0479">Metal-binding</keyword>
<evidence type="ECO:0000259" key="4">
    <source>
        <dbReference type="PROSITE" id="PS50991"/>
    </source>
</evidence>
<evidence type="ECO:0000313" key="6">
    <source>
        <dbReference type="Proteomes" id="UP000628086"/>
    </source>
</evidence>
<dbReference type="NCBIfam" id="NF004283">
    <property type="entry name" value="PRK05692.1"/>
    <property type="match status" value="1"/>
</dbReference>
<accession>A0ABR6VBY3</accession>
<organism evidence="5 6">
    <name type="scientific">Pseudomonas taiwanensis</name>
    <dbReference type="NCBI Taxonomy" id="470150"/>
    <lineage>
        <taxon>Bacteria</taxon>
        <taxon>Pseudomonadati</taxon>
        <taxon>Pseudomonadota</taxon>
        <taxon>Gammaproteobacteria</taxon>
        <taxon>Pseudomonadales</taxon>
        <taxon>Pseudomonadaceae</taxon>
        <taxon>Pseudomonas</taxon>
    </lineage>
</organism>
<dbReference type="InterPro" id="IPR013785">
    <property type="entry name" value="Aldolase_TIM"/>
</dbReference>